<sequence length="145" mass="15052">MARLLPLVAIVLLLAGCSVQPAAGPSGSPGASTTASSVAPAPTPSTTPADTVSASASPAVTTIEIQLKDGKVSPNGDRVDLNQGDQFVLDITSDRDDEVHVHGFDKGIEVSAGQHVRVPMTADRTGRFEVESHHPELLIVVLQIR</sequence>
<dbReference type="AlphaFoldDB" id="A0A2N9JFY8"/>
<evidence type="ECO:0000313" key="4">
    <source>
        <dbReference type="Proteomes" id="UP000238164"/>
    </source>
</evidence>
<protein>
    <recommendedName>
        <fullName evidence="5">EfeO-type cupredoxin-like domain-containing protein</fullName>
    </recommendedName>
</protein>
<evidence type="ECO:0000256" key="2">
    <source>
        <dbReference type="SAM" id="SignalP"/>
    </source>
</evidence>
<dbReference type="InterPro" id="IPR008972">
    <property type="entry name" value="Cupredoxin"/>
</dbReference>
<feature type="region of interest" description="Disordered" evidence="1">
    <location>
        <begin position="22"/>
        <end position="56"/>
    </location>
</feature>
<reference evidence="3 4" key="1">
    <citation type="submission" date="2018-02" db="EMBL/GenBank/DDBJ databases">
        <authorList>
            <person name="Cohen D.B."/>
            <person name="Kent A.D."/>
        </authorList>
    </citation>
    <scope>NUCLEOTIDE SEQUENCE [LARGE SCALE GENOMIC DNA]</scope>
    <source>
        <strain evidence="3">1</strain>
    </source>
</reference>
<feature type="chain" id="PRO_5038415061" description="EfeO-type cupredoxin-like domain-containing protein" evidence="2">
    <location>
        <begin position="23"/>
        <end position="145"/>
    </location>
</feature>
<dbReference type="Gene3D" id="2.60.40.420">
    <property type="entry name" value="Cupredoxins - blue copper proteins"/>
    <property type="match status" value="1"/>
</dbReference>
<evidence type="ECO:0000256" key="1">
    <source>
        <dbReference type="SAM" id="MobiDB-lite"/>
    </source>
</evidence>
<organism evidence="3 4">
    <name type="scientific">Micropruina glycogenica</name>
    <dbReference type="NCBI Taxonomy" id="75385"/>
    <lineage>
        <taxon>Bacteria</taxon>
        <taxon>Bacillati</taxon>
        <taxon>Actinomycetota</taxon>
        <taxon>Actinomycetes</taxon>
        <taxon>Propionibacteriales</taxon>
        <taxon>Nocardioidaceae</taxon>
        <taxon>Micropruina</taxon>
    </lineage>
</organism>
<gene>
    <name evidence="3" type="ORF">MPLG2_1250</name>
</gene>
<evidence type="ECO:0000313" key="3">
    <source>
        <dbReference type="EMBL" id="SPD86286.1"/>
    </source>
</evidence>
<dbReference type="EMBL" id="LT985188">
    <property type="protein sequence ID" value="SPD86286.1"/>
    <property type="molecule type" value="Genomic_DNA"/>
</dbReference>
<dbReference type="PROSITE" id="PS51257">
    <property type="entry name" value="PROKAR_LIPOPROTEIN"/>
    <property type="match status" value="1"/>
</dbReference>
<dbReference type="Proteomes" id="UP000238164">
    <property type="component" value="Chromosome 1"/>
</dbReference>
<proteinExistence type="predicted"/>
<name>A0A2N9JFY8_9ACTN</name>
<dbReference type="OrthoDB" id="3748691at2"/>
<dbReference type="SUPFAM" id="SSF49503">
    <property type="entry name" value="Cupredoxins"/>
    <property type="match status" value="1"/>
</dbReference>
<feature type="signal peptide" evidence="2">
    <location>
        <begin position="1"/>
        <end position="22"/>
    </location>
</feature>
<keyword evidence="4" id="KW-1185">Reference proteome</keyword>
<evidence type="ECO:0008006" key="5">
    <source>
        <dbReference type="Google" id="ProtNLM"/>
    </source>
</evidence>
<keyword evidence="2" id="KW-0732">Signal</keyword>
<dbReference type="RefSeq" id="WP_158680908.1">
    <property type="nucleotide sequence ID" value="NZ_BAAAGO010000018.1"/>
</dbReference>
<accession>A0A2N9JFY8</accession>
<dbReference type="KEGG" id="mgg:MPLG2_1250"/>